<sequence length="577" mass="64280">MSSLASPWYSFGCNNGECSSGERAYVQTRGQVTLKNKRPIAISRLRKKAKNVGAKKTQLDASKECDNNKTSEWLVVCGTKEIPMLGTPLSGDKLSTPDDGPSHRVTTPGSGERQFDNVPESFPTKGSTDTWRKLLRTKKTGLNKELVGVSTTPYRCNLADVDRLALDVSDVPRVEAGVRWHPVLAWEKRLARKNKPIEKNTAQQELDRERSSSVTNDVDDQEVNTCASDVVRSVDSKSAENMKDRGNNVLPVINLSGQMIQCTGQVTKPTGNVRSRLLGVPRNTNHTNTTRDEYRSNREQIQSSDTSKKADVMEPSATAIKIEVTANNETKVNHTPVTSGVIIKNNCSQSRKAKKKDECSSVHSEMVRQTNSLPPLRSSQKEEAMKTKSRNEDSCHKGMKLPKVSASCSIVTHYNYQGNTSKMTKIKSCSLKDLTDIHSDKQGPYVQAASTDRSWQNQLDKNVIDLNSYDMFARRSTRKYNTAKAIGMLILTKPEWPTEPAVECLSRECSQDVSVSDTSSDNCQGSEIKSGRQSQREISYSGLKIYHCAEDIRDTVRASNRRRISVNEVRQSRKHLS</sequence>
<feature type="compositionally biased region" description="Polar residues" evidence="1">
    <location>
        <begin position="361"/>
        <end position="373"/>
    </location>
</feature>
<feature type="region of interest" description="Disordered" evidence="1">
    <location>
        <begin position="197"/>
        <end position="219"/>
    </location>
</feature>
<dbReference type="EMBL" id="JAODUP010000109">
    <property type="protein sequence ID" value="KAK2161817.1"/>
    <property type="molecule type" value="Genomic_DNA"/>
</dbReference>
<evidence type="ECO:0000256" key="1">
    <source>
        <dbReference type="SAM" id="MobiDB-lite"/>
    </source>
</evidence>
<dbReference type="AlphaFoldDB" id="A0AAD9JYY9"/>
<feature type="compositionally biased region" description="Basic and acidic residues" evidence="1">
    <location>
        <begin position="289"/>
        <end position="298"/>
    </location>
</feature>
<dbReference type="Proteomes" id="UP001208570">
    <property type="component" value="Unassembled WGS sequence"/>
</dbReference>
<feature type="region of interest" description="Disordered" evidence="1">
    <location>
        <begin position="271"/>
        <end position="312"/>
    </location>
</feature>
<evidence type="ECO:0000313" key="3">
    <source>
        <dbReference type="Proteomes" id="UP001208570"/>
    </source>
</evidence>
<feature type="compositionally biased region" description="Basic and acidic residues" evidence="1">
    <location>
        <begin position="379"/>
        <end position="396"/>
    </location>
</feature>
<organism evidence="2 3">
    <name type="scientific">Paralvinella palmiformis</name>
    <dbReference type="NCBI Taxonomy" id="53620"/>
    <lineage>
        <taxon>Eukaryota</taxon>
        <taxon>Metazoa</taxon>
        <taxon>Spiralia</taxon>
        <taxon>Lophotrochozoa</taxon>
        <taxon>Annelida</taxon>
        <taxon>Polychaeta</taxon>
        <taxon>Sedentaria</taxon>
        <taxon>Canalipalpata</taxon>
        <taxon>Terebellida</taxon>
        <taxon>Terebelliformia</taxon>
        <taxon>Alvinellidae</taxon>
        <taxon>Paralvinella</taxon>
    </lineage>
</organism>
<keyword evidence="3" id="KW-1185">Reference proteome</keyword>
<protein>
    <submittedName>
        <fullName evidence="2">Uncharacterized protein</fullName>
    </submittedName>
</protein>
<name>A0AAD9JYY9_9ANNE</name>
<feature type="region of interest" description="Disordered" evidence="1">
    <location>
        <begin position="352"/>
        <end position="398"/>
    </location>
</feature>
<feature type="region of interest" description="Disordered" evidence="1">
    <location>
        <begin position="87"/>
        <end position="128"/>
    </location>
</feature>
<gene>
    <name evidence="2" type="ORF">LSH36_109g04025</name>
</gene>
<reference evidence="2" key="1">
    <citation type="journal article" date="2023" name="Mol. Biol. Evol.">
        <title>Third-Generation Sequencing Reveals the Adaptive Role of the Epigenome in Three Deep-Sea Polychaetes.</title>
        <authorList>
            <person name="Perez M."/>
            <person name="Aroh O."/>
            <person name="Sun Y."/>
            <person name="Lan Y."/>
            <person name="Juniper S.K."/>
            <person name="Young C.R."/>
            <person name="Angers B."/>
            <person name="Qian P.Y."/>
        </authorList>
    </citation>
    <scope>NUCLEOTIDE SEQUENCE</scope>
    <source>
        <strain evidence="2">P08H-3</strain>
    </source>
</reference>
<comment type="caution">
    <text evidence="2">The sequence shown here is derived from an EMBL/GenBank/DDBJ whole genome shotgun (WGS) entry which is preliminary data.</text>
</comment>
<evidence type="ECO:0000313" key="2">
    <source>
        <dbReference type="EMBL" id="KAK2161817.1"/>
    </source>
</evidence>
<accession>A0AAD9JYY9</accession>
<proteinExistence type="predicted"/>